<evidence type="ECO:0000256" key="3">
    <source>
        <dbReference type="ARBA" id="ARBA00022448"/>
    </source>
</evidence>
<reference evidence="13 14" key="1">
    <citation type="submission" date="2011-06" db="EMBL/GenBank/DDBJ databases">
        <title>The Genome Sequence of Fusarium oxysporum FOSC 3-a.</title>
        <authorList>
            <consortium name="The Broad Institute Genome Sequencing Platform"/>
            <person name="Ma L.-J."/>
            <person name="Gale L.R."/>
            <person name="Schwartz D.C."/>
            <person name="Zhou S."/>
            <person name="Corby-Kistler H."/>
            <person name="Young S.K."/>
            <person name="Zeng Q."/>
            <person name="Gargeya S."/>
            <person name="Fitzgerald M."/>
            <person name="Haas B."/>
            <person name="Abouelleil A."/>
            <person name="Alvarado L."/>
            <person name="Arachchi H.M."/>
            <person name="Berlin A."/>
            <person name="Brown A."/>
            <person name="Chapman S.B."/>
            <person name="Chen Z."/>
            <person name="Dunbar C."/>
            <person name="Freedman E."/>
            <person name="Gearin G."/>
            <person name="Gellesch M."/>
            <person name="Goldberg J."/>
            <person name="Griggs A."/>
            <person name="Gujja S."/>
            <person name="Heiman D."/>
            <person name="Howarth C."/>
            <person name="Larson L."/>
            <person name="Lui A."/>
            <person name="MacDonald P.J.P."/>
            <person name="Mehta T."/>
            <person name="Montmayeur A."/>
            <person name="Murphy C."/>
            <person name="Neiman D."/>
            <person name="Pearson M."/>
            <person name="Priest M."/>
            <person name="Roberts A."/>
            <person name="Saif S."/>
            <person name="Shea T."/>
            <person name="Shenoy N."/>
            <person name="Sisk P."/>
            <person name="Stolte C."/>
            <person name="Sykes S."/>
            <person name="Wortman J."/>
            <person name="Nusbaum C."/>
            <person name="Birren B."/>
        </authorList>
    </citation>
    <scope>NUCLEOTIDE SEQUENCE [LARGE SCALE GENOMIC DNA]</scope>
    <source>
        <strain evidence="14">FOSC 3-a</strain>
    </source>
</reference>
<dbReference type="InterPro" id="IPR027417">
    <property type="entry name" value="P-loop_NTPase"/>
</dbReference>
<dbReference type="PANTHER" id="PTHR43394:SF11">
    <property type="entry name" value="ATP-BINDING CASSETTE TRANSPORTER"/>
    <property type="match status" value="1"/>
</dbReference>
<dbReference type="InterPro" id="IPR017871">
    <property type="entry name" value="ABC_transporter-like_CS"/>
</dbReference>
<dbReference type="InterPro" id="IPR036640">
    <property type="entry name" value="ABC1_TM_sf"/>
</dbReference>
<evidence type="ECO:0000256" key="8">
    <source>
        <dbReference type="ARBA" id="ARBA00022989"/>
    </source>
</evidence>
<keyword evidence="6" id="KW-0547">Nucleotide-binding</keyword>
<dbReference type="Pfam" id="PF00664">
    <property type="entry name" value="ABC_membrane"/>
    <property type="match status" value="1"/>
</dbReference>
<dbReference type="InterPro" id="IPR039421">
    <property type="entry name" value="Type_1_exporter"/>
</dbReference>
<dbReference type="GO" id="GO:0005743">
    <property type="term" value="C:mitochondrial inner membrane"/>
    <property type="evidence" value="ECO:0007669"/>
    <property type="project" value="TreeGrafter"/>
</dbReference>
<evidence type="ECO:0000256" key="1">
    <source>
        <dbReference type="ARBA" id="ARBA00004141"/>
    </source>
</evidence>
<dbReference type="GO" id="GO:0016887">
    <property type="term" value="F:ATP hydrolysis activity"/>
    <property type="evidence" value="ECO:0007669"/>
    <property type="project" value="InterPro"/>
</dbReference>
<dbReference type="SMART" id="SM00382">
    <property type="entry name" value="AAA"/>
    <property type="match status" value="1"/>
</dbReference>
<keyword evidence="3" id="KW-0813">Transport</keyword>
<dbReference type="SUPFAM" id="SSF90123">
    <property type="entry name" value="ABC transporter transmembrane region"/>
    <property type="match status" value="1"/>
</dbReference>
<dbReference type="InterPro" id="IPR003593">
    <property type="entry name" value="AAA+_ATPase"/>
</dbReference>
<evidence type="ECO:0000256" key="9">
    <source>
        <dbReference type="ARBA" id="ARBA00023136"/>
    </source>
</evidence>
<dbReference type="GO" id="GO:0005524">
    <property type="term" value="F:ATP binding"/>
    <property type="evidence" value="ECO:0007669"/>
    <property type="project" value="UniProtKB-KW"/>
</dbReference>
<dbReference type="InterPro" id="IPR003439">
    <property type="entry name" value="ABC_transporter-like_ATP-bd"/>
</dbReference>
<feature type="compositionally biased region" description="Acidic residues" evidence="10">
    <location>
        <begin position="391"/>
        <end position="401"/>
    </location>
</feature>
<comment type="subcellular location">
    <subcellularLocation>
        <location evidence="1">Membrane</location>
        <topology evidence="1">Multi-pass membrane protein</topology>
    </subcellularLocation>
</comment>
<evidence type="ECO:0000256" key="4">
    <source>
        <dbReference type="ARBA" id="ARBA00022692"/>
    </source>
</evidence>
<dbReference type="SUPFAM" id="SSF52540">
    <property type="entry name" value="P-loop containing nucleoside triphosphate hydrolases"/>
    <property type="match status" value="1"/>
</dbReference>
<feature type="domain" description="ABC transmembrane type-1" evidence="12">
    <location>
        <begin position="1"/>
        <end position="102"/>
    </location>
</feature>
<feature type="region of interest" description="Disordered" evidence="10">
    <location>
        <begin position="380"/>
        <end position="422"/>
    </location>
</feature>
<evidence type="ECO:0000313" key="13">
    <source>
        <dbReference type="EMBL" id="EWY89948.1"/>
    </source>
</evidence>
<organism evidence="13 14">
    <name type="scientific">Fusarium oxysporum NRRL 32931</name>
    <dbReference type="NCBI Taxonomy" id="660029"/>
    <lineage>
        <taxon>Eukaryota</taxon>
        <taxon>Fungi</taxon>
        <taxon>Dikarya</taxon>
        <taxon>Ascomycota</taxon>
        <taxon>Pezizomycotina</taxon>
        <taxon>Sordariomycetes</taxon>
        <taxon>Hypocreomycetidae</taxon>
        <taxon>Hypocreales</taxon>
        <taxon>Nectriaceae</taxon>
        <taxon>Fusarium</taxon>
        <taxon>Fusarium oxysporum species complex</taxon>
    </lineage>
</organism>
<gene>
    <name evidence="13" type="ORF">FOYG_07592</name>
</gene>
<keyword evidence="4" id="KW-0812">Transmembrane</keyword>
<evidence type="ECO:0000256" key="10">
    <source>
        <dbReference type="SAM" id="MobiDB-lite"/>
    </source>
</evidence>
<accession>W9I520</accession>
<dbReference type="AlphaFoldDB" id="W9I520"/>
<sequence>MVVGIGFSIGVDAQIEFKIMKLYSAANSLAEDVIGSVRNVHAFWMRPRLVQKYDNYLTQARKLGDKKSPVWGLIYSTEFFMIVSGYALCFWRGVQMYADGEIKGPGSVITQPLVNALDESGDRPEKVDGTIELFDLSFSYPTRPDVQVLRDFTLTFPARKTTGLVGASGSGKSTIVGLLERWYTPTSGLIRIDGRPIETLNINWLRIHIRMVQQEPVLFNGTVFENVCNGLTGTQWQESPREPKMERVIEACKMSNTHEFISQLPEWGYETQVGERAGLLSGGQKQRIAIARAIISDPQILLLDEATSALDPTSEGLVQKALDQASVGRTTIVIAHKVATIKNADNIVVMSKGEVCESGTHSQLLGMNGAYARLVKAQDLKSNQKQHSDTEATETGDEGEKEDTGLKQIHTSASHRKGVSSAVQQQELLDYSNWKK</sequence>
<dbReference type="PROSITE" id="PS00211">
    <property type="entry name" value="ABC_TRANSPORTER_1"/>
    <property type="match status" value="1"/>
</dbReference>
<proteinExistence type="inferred from homology"/>
<dbReference type="GO" id="GO:0090374">
    <property type="term" value="P:oligopeptide export from mitochondrion"/>
    <property type="evidence" value="ECO:0007669"/>
    <property type="project" value="TreeGrafter"/>
</dbReference>
<keyword evidence="9" id="KW-0472">Membrane</keyword>
<dbReference type="GO" id="GO:0015421">
    <property type="term" value="F:ABC-type oligopeptide transporter activity"/>
    <property type="evidence" value="ECO:0007669"/>
    <property type="project" value="TreeGrafter"/>
</dbReference>
<evidence type="ECO:0000256" key="5">
    <source>
        <dbReference type="ARBA" id="ARBA00022737"/>
    </source>
</evidence>
<dbReference type="Gene3D" id="1.20.1560.10">
    <property type="entry name" value="ABC transporter type 1, transmembrane domain"/>
    <property type="match status" value="2"/>
</dbReference>
<evidence type="ECO:0000256" key="7">
    <source>
        <dbReference type="ARBA" id="ARBA00022840"/>
    </source>
</evidence>
<dbReference type="PROSITE" id="PS50893">
    <property type="entry name" value="ABC_TRANSPORTER_2"/>
    <property type="match status" value="1"/>
</dbReference>
<dbReference type="InterPro" id="IPR011527">
    <property type="entry name" value="ABC1_TM_dom"/>
</dbReference>
<keyword evidence="8" id="KW-1133">Transmembrane helix</keyword>
<evidence type="ECO:0008006" key="15">
    <source>
        <dbReference type="Google" id="ProtNLM"/>
    </source>
</evidence>
<dbReference type="CDD" id="cd03249">
    <property type="entry name" value="ABC_MTABC3_MDL1_MDL2"/>
    <property type="match status" value="1"/>
</dbReference>
<name>W9I520_FUSOX</name>
<comment type="similarity">
    <text evidence="2">Belongs to the ABC transporter superfamily. ABCB family. Multidrug resistance exporter (TC 3.A.1.201) subfamily.</text>
</comment>
<evidence type="ECO:0000256" key="6">
    <source>
        <dbReference type="ARBA" id="ARBA00022741"/>
    </source>
</evidence>
<dbReference type="Pfam" id="PF00005">
    <property type="entry name" value="ABC_tran"/>
    <property type="match status" value="1"/>
</dbReference>
<keyword evidence="7" id="KW-0067">ATP-binding</keyword>
<dbReference type="FunFam" id="3.40.50.300:FF:000251">
    <property type="entry name" value="ABC transporter B family member 19"/>
    <property type="match status" value="1"/>
</dbReference>
<keyword evidence="5" id="KW-0677">Repeat</keyword>
<protein>
    <recommendedName>
        <fullName evidence="15">ABC transporter domain-containing protein</fullName>
    </recommendedName>
</protein>
<evidence type="ECO:0000313" key="14">
    <source>
        <dbReference type="Proteomes" id="UP000030753"/>
    </source>
</evidence>
<dbReference type="Gene3D" id="3.40.50.300">
    <property type="entry name" value="P-loop containing nucleotide triphosphate hydrolases"/>
    <property type="match status" value="1"/>
</dbReference>
<dbReference type="HOGENOM" id="CLU_000604_84_3_1"/>
<evidence type="ECO:0000259" key="12">
    <source>
        <dbReference type="PROSITE" id="PS50929"/>
    </source>
</evidence>
<dbReference type="Proteomes" id="UP000030753">
    <property type="component" value="Unassembled WGS sequence"/>
</dbReference>
<feature type="domain" description="ABC transporter" evidence="11">
    <location>
        <begin position="131"/>
        <end position="377"/>
    </location>
</feature>
<evidence type="ECO:0000256" key="2">
    <source>
        <dbReference type="ARBA" id="ARBA00007577"/>
    </source>
</evidence>
<evidence type="ECO:0000259" key="11">
    <source>
        <dbReference type="PROSITE" id="PS50893"/>
    </source>
</evidence>
<dbReference type="EMBL" id="JH717843">
    <property type="protein sequence ID" value="EWY89948.1"/>
    <property type="molecule type" value="Genomic_DNA"/>
</dbReference>
<dbReference type="PROSITE" id="PS50929">
    <property type="entry name" value="ABC_TM1F"/>
    <property type="match status" value="1"/>
</dbReference>
<dbReference type="PANTHER" id="PTHR43394">
    <property type="entry name" value="ATP-DEPENDENT PERMEASE MDL1, MITOCHONDRIAL"/>
    <property type="match status" value="1"/>
</dbReference>